<dbReference type="InterPro" id="IPR029044">
    <property type="entry name" value="Nucleotide-diphossugar_trans"/>
</dbReference>
<keyword evidence="11" id="KW-1185">Reference proteome</keyword>
<keyword evidence="5 10" id="KW-0808">Transferase</keyword>
<dbReference type="GO" id="GO:0006679">
    <property type="term" value="P:glucosylceramide biosynthetic process"/>
    <property type="evidence" value="ECO:0007669"/>
    <property type="project" value="TreeGrafter"/>
</dbReference>
<evidence type="ECO:0000256" key="6">
    <source>
        <dbReference type="ARBA" id="ARBA00022692"/>
    </source>
</evidence>
<dbReference type="SUPFAM" id="SSF53448">
    <property type="entry name" value="Nucleotide-diphospho-sugar transferases"/>
    <property type="match status" value="1"/>
</dbReference>
<keyword evidence="7 9" id="KW-1133">Transmembrane helix</keyword>
<dbReference type="OrthoDB" id="549798at2"/>
<dbReference type="EMBL" id="RSCJ01000002">
    <property type="protein sequence ID" value="RUR85865.1"/>
    <property type="molecule type" value="Genomic_DNA"/>
</dbReference>
<evidence type="ECO:0000256" key="7">
    <source>
        <dbReference type="ARBA" id="ARBA00022989"/>
    </source>
</evidence>
<dbReference type="PANTHER" id="PTHR12726">
    <property type="entry name" value="CERAMIDE GLUCOSYLTRANSFERASE"/>
    <property type="match status" value="1"/>
</dbReference>
<protein>
    <submittedName>
        <fullName evidence="10">Ceramide glucosyltransferase</fullName>
    </submittedName>
</protein>
<accession>A0A3S0Y749</accession>
<evidence type="ECO:0000256" key="4">
    <source>
        <dbReference type="ARBA" id="ARBA00022676"/>
    </source>
</evidence>
<dbReference type="InterPro" id="IPR025993">
    <property type="entry name" value="Ceramide_glucosylTrfase"/>
</dbReference>
<organism evidence="10 11">
    <name type="scientific">Chlorogloeopsis fritschii PCC 6912</name>
    <dbReference type="NCBI Taxonomy" id="211165"/>
    <lineage>
        <taxon>Bacteria</taxon>
        <taxon>Bacillati</taxon>
        <taxon>Cyanobacteriota</taxon>
        <taxon>Cyanophyceae</taxon>
        <taxon>Nostocales</taxon>
        <taxon>Chlorogloeopsidaceae</taxon>
        <taxon>Chlorogloeopsis</taxon>
    </lineage>
</organism>
<dbReference type="GO" id="GO:0016020">
    <property type="term" value="C:membrane"/>
    <property type="evidence" value="ECO:0007669"/>
    <property type="project" value="UniProtKB-SubCell"/>
</dbReference>
<feature type="transmembrane region" description="Helical" evidence="9">
    <location>
        <begin position="279"/>
        <end position="300"/>
    </location>
</feature>
<dbReference type="GO" id="GO:0008120">
    <property type="term" value="F:ceramide glucosyltransferase activity"/>
    <property type="evidence" value="ECO:0007669"/>
    <property type="project" value="TreeGrafter"/>
</dbReference>
<keyword evidence="4" id="KW-0328">Glycosyltransferase</keyword>
<dbReference type="AlphaFoldDB" id="A0A3S0Y749"/>
<evidence type="ECO:0000256" key="3">
    <source>
        <dbReference type="ARBA" id="ARBA00004991"/>
    </source>
</evidence>
<gene>
    <name evidence="10" type="ORF">PCC6912_06900</name>
</gene>
<evidence type="ECO:0000256" key="1">
    <source>
        <dbReference type="ARBA" id="ARBA00004141"/>
    </source>
</evidence>
<dbReference type="Pfam" id="PF13506">
    <property type="entry name" value="Glyco_transf_21"/>
    <property type="match status" value="1"/>
</dbReference>
<proteinExistence type="predicted"/>
<keyword evidence="8 9" id="KW-0472">Membrane</keyword>
<dbReference type="PANTHER" id="PTHR12726:SF0">
    <property type="entry name" value="CERAMIDE GLUCOSYLTRANSFERASE"/>
    <property type="match status" value="1"/>
</dbReference>
<name>A0A3S0Y749_CHLFR</name>
<evidence type="ECO:0000256" key="8">
    <source>
        <dbReference type="ARBA" id="ARBA00023136"/>
    </source>
</evidence>
<feature type="transmembrane region" description="Helical" evidence="9">
    <location>
        <begin position="353"/>
        <end position="379"/>
    </location>
</feature>
<reference evidence="10 11" key="1">
    <citation type="journal article" date="2019" name="Genome Biol. Evol.">
        <title>Day and night: Metabolic profiles and evolutionary relationships of six axenic non-marine cyanobacteria.</title>
        <authorList>
            <person name="Will S.E."/>
            <person name="Henke P."/>
            <person name="Boedeker C."/>
            <person name="Huang S."/>
            <person name="Brinkmann H."/>
            <person name="Rohde M."/>
            <person name="Jarek M."/>
            <person name="Friedl T."/>
            <person name="Seufert S."/>
            <person name="Schumacher M."/>
            <person name="Overmann J."/>
            <person name="Neumann-Schaal M."/>
            <person name="Petersen J."/>
        </authorList>
    </citation>
    <scope>NUCLEOTIDE SEQUENCE [LARGE SCALE GENOMIC DNA]</scope>
    <source>
        <strain evidence="10 11">PCC 6912</strain>
    </source>
</reference>
<feature type="transmembrane region" description="Helical" evidence="9">
    <location>
        <begin position="312"/>
        <end position="333"/>
    </location>
</feature>
<evidence type="ECO:0000256" key="2">
    <source>
        <dbReference type="ARBA" id="ARBA00004760"/>
    </source>
</evidence>
<dbReference type="STRING" id="211165.GCA_000317285_05956"/>
<sequence>MNLLALIIVGILAILVLIQIFPTAKFVSLFYSPNQQNIENDQLPKAAVVLSLRGADPFLADCIHGLLNQNYPEYKVHIVVDSQEDPAWKIVNDTICQSQATHIQVSPLVLRHSTCSLKNSALVQAIQELDDSYKVVAIIDADVVPHSDWLRELVAPLADEEIGVTTGNRWYVPHGSQWGSLVRSVWNSAGVVSMYVYNAAWGGSMAIKLSVLHQAQLLEKWTQALSTDALIGKALKELGLKLKFVPTVMIVNREECQLSGCLRFMTRQLLTTRLYHPCWILSMIHALITTLPLVLAIVLLPYSLLQGDFNAAALFASGFVGYILTMGLLLTILEQSVQQVVRGYDETTRYFSFQFIAKFLLAIPLAQIVSTVATVLAILKQKFEWRGVVYQIKAPYNIRLIEYHPYQISLQLIDRKASII</sequence>
<evidence type="ECO:0000313" key="10">
    <source>
        <dbReference type="EMBL" id="RUR85865.1"/>
    </source>
</evidence>
<comment type="pathway">
    <text evidence="2">Lipid metabolism; sphingolipid metabolism.</text>
</comment>
<evidence type="ECO:0000313" key="11">
    <source>
        <dbReference type="Proteomes" id="UP000268857"/>
    </source>
</evidence>
<comment type="pathway">
    <text evidence="3">Sphingolipid metabolism.</text>
</comment>
<evidence type="ECO:0000256" key="5">
    <source>
        <dbReference type="ARBA" id="ARBA00022679"/>
    </source>
</evidence>
<comment type="caution">
    <text evidence="10">The sequence shown here is derived from an EMBL/GenBank/DDBJ whole genome shotgun (WGS) entry which is preliminary data.</text>
</comment>
<dbReference type="Proteomes" id="UP000268857">
    <property type="component" value="Unassembled WGS sequence"/>
</dbReference>
<comment type="subcellular location">
    <subcellularLocation>
        <location evidence="1">Membrane</location>
        <topology evidence="1">Multi-pass membrane protein</topology>
    </subcellularLocation>
</comment>
<evidence type="ECO:0000256" key="9">
    <source>
        <dbReference type="SAM" id="Phobius"/>
    </source>
</evidence>
<keyword evidence="6 9" id="KW-0812">Transmembrane</keyword>
<dbReference type="RefSeq" id="WP_016877963.1">
    <property type="nucleotide sequence ID" value="NZ_AJLN01000138.1"/>
</dbReference>
<dbReference type="Gene3D" id="3.90.550.10">
    <property type="entry name" value="Spore Coat Polysaccharide Biosynthesis Protein SpsA, Chain A"/>
    <property type="match status" value="1"/>
</dbReference>